<protein>
    <recommendedName>
        <fullName evidence="2">DUF402 domain-containing protein</fullName>
    </recommendedName>
</protein>
<proteinExistence type="predicted"/>
<dbReference type="InterPro" id="IPR035930">
    <property type="entry name" value="FomD-like_sf"/>
</dbReference>
<dbReference type="Proteomes" id="UP000242712">
    <property type="component" value="Unassembled WGS sequence"/>
</dbReference>
<dbReference type="OrthoDB" id="2002222at2"/>
<evidence type="ECO:0000313" key="4">
    <source>
        <dbReference type="Proteomes" id="UP000242712"/>
    </source>
</evidence>
<keyword evidence="4" id="KW-1185">Reference proteome</keyword>
<evidence type="ECO:0000313" key="3">
    <source>
        <dbReference type="EMBL" id="POA09346.1"/>
    </source>
</evidence>
<gene>
    <name evidence="3" type="ORF">CD039_00885</name>
</gene>
<feature type="compositionally biased region" description="Polar residues" evidence="1">
    <location>
        <begin position="203"/>
        <end position="213"/>
    </location>
</feature>
<evidence type="ECO:0000256" key="1">
    <source>
        <dbReference type="SAM" id="MobiDB-lite"/>
    </source>
</evidence>
<dbReference type="AlphaFoldDB" id="A0A2K4FDK0"/>
<feature type="region of interest" description="Disordered" evidence="1">
    <location>
        <begin position="179"/>
        <end position="262"/>
    </location>
</feature>
<dbReference type="Pfam" id="PF04167">
    <property type="entry name" value="DUF402"/>
    <property type="match status" value="1"/>
</dbReference>
<dbReference type="EMBL" id="PPPX01000001">
    <property type="protein sequence ID" value="POA09346.1"/>
    <property type="molecule type" value="Genomic_DNA"/>
</dbReference>
<sequence length="262" mass="31365">MKVKYIDKRHWRRIIDRDYTEVRVNNNKFKGIIGLVEMHKVRDPLEVSVVNRNIIVADDGYQWLQILPDKKRYSITVMMDDKGNPLEYYFDINIKNITQRGHARTLDLFLDVLVLPNGEYELVDEDDLLRALNDAEITNKQYHEAYVIAHQLMIKIDADFPAMQDKIMYCFHKIKQKAQGRHSKFRNKFKPKHKGRNQKSHTTRAQQSHFNNKGNHKPQRKNKGQWQRHKNEQKHSDSKQQTRTVKKEQPKTLKDYSKFIRK</sequence>
<feature type="compositionally biased region" description="Basic and acidic residues" evidence="1">
    <location>
        <begin position="229"/>
        <end position="262"/>
    </location>
</feature>
<dbReference type="PANTHER" id="PTHR41271">
    <property type="entry name" value="DUF402 DOMAIN-CONTAINING PROTEIN"/>
    <property type="match status" value="1"/>
</dbReference>
<accession>A0A2K4FDK0</accession>
<dbReference type="PANTHER" id="PTHR41271:SF1">
    <property type="entry name" value="DUF402 DOMAIN-CONTAINING PROTEIN"/>
    <property type="match status" value="1"/>
</dbReference>
<dbReference type="Gene3D" id="2.40.380.10">
    <property type="entry name" value="FomD-like"/>
    <property type="match status" value="1"/>
</dbReference>
<feature type="domain" description="DUF402" evidence="2">
    <location>
        <begin position="37"/>
        <end position="158"/>
    </location>
</feature>
<organism evidence="3 4">
    <name type="scientific">Staphylococcus argensis</name>
    <dbReference type="NCBI Taxonomy" id="1607738"/>
    <lineage>
        <taxon>Bacteria</taxon>
        <taxon>Bacillati</taxon>
        <taxon>Bacillota</taxon>
        <taxon>Bacilli</taxon>
        <taxon>Bacillales</taxon>
        <taxon>Staphylococcaceae</taxon>
        <taxon>Staphylococcus</taxon>
    </lineage>
</organism>
<name>A0A2K4FDK0_9STAP</name>
<reference evidence="3 4" key="1">
    <citation type="submission" date="2017-08" db="EMBL/GenBank/DDBJ databases">
        <title>Draft genome sequences of 64 type strains of genus Staph aureus.</title>
        <authorList>
            <person name="Cole K."/>
            <person name="Golubchik T."/>
            <person name="Russell J."/>
            <person name="Foster D."/>
            <person name="Llewelyn M."/>
            <person name="Wilson D."/>
            <person name="Crook D."/>
            <person name="Paul J."/>
        </authorList>
    </citation>
    <scope>NUCLEOTIDE SEQUENCE [LARGE SCALE GENOMIC DNA]</scope>
    <source>
        <strain evidence="3 4">DSM 29875</strain>
    </source>
</reference>
<comment type="caution">
    <text evidence="3">The sequence shown here is derived from an EMBL/GenBank/DDBJ whole genome shotgun (WGS) entry which is preliminary data.</text>
</comment>
<dbReference type="InterPro" id="IPR007295">
    <property type="entry name" value="DUF402"/>
</dbReference>
<feature type="compositionally biased region" description="Basic residues" evidence="1">
    <location>
        <begin position="179"/>
        <end position="202"/>
    </location>
</feature>
<evidence type="ECO:0000259" key="2">
    <source>
        <dbReference type="Pfam" id="PF04167"/>
    </source>
</evidence>
<feature type="compositionally biased region" description="Basic residues" evidence="1">
    <location>
        <begin position="214"/>
        <end position="228"/>
    </location>
</feature>
<dbReference type="SUPFAM" id="SSF159234">
    <property type="entry name" value="FomD-like"/>
    <property type="match status" value="1"/>
</dbReference>